<evidence type="ECO:0000256" key="8">
    <source>
        <dbReference type="ARBA" id="ARBA00023224"/>
    </source>
</evidence>
<keyword evidence="12" id="KW-1185">Reference proteome</keyword>
<proteinExistence type="inferred from homology"/>
<evidence type="ECO:0000256" key="2">
    <source>
        <dbReference type="ARBA" id="ARBA00010663"/>
    </source>
</evidence>
<evidence type="ECO:0000256" key="4">
    <source>
        <dbReference type="ARBA" id="ARBA00022989"/>
    </source>
</evidence>
<evidence type="ECO:0000256" key="5">
    <source>
        <dbReference type="ARBA" id="ARBA00023040"/>
    </source>
</evidence>
<evidence type="ECO:0000313" key="11">
    <source>
        <dbReference type="EnsemblMetazoa" id="PPAI000478-PA"/>
    </source>
</evidence>
<dbReference type="PANTHER" id="PTHR24238:SF58">
    <property type="entry name" value="FI22604P1"/>
    <property type="match status" value="1"/>
</dbReference>
<dbReference type="PROSITE" id="PS00237">
    <property type="entry name" value="G_PROTEIN_RECEP_F1_1"/>
    <property type="match status" value="1"/>
</dbReference>
<dbReference type="VEuPathDB" id="VectorBase:PPAI000478"/>
<keyword evidence="8 9" id="KW-0807">Transducer</keyword>
<dbReference type="PROSITE" id="PS50262">
    <property type="entry name" value="G_PROTEIN_RECEP_F1_2"/>
    <property type="match status" value="1"/>
</dbReference>
<feature type="domain" description="G-protein coupled receptors family 1 profile" evidence="10">
    <location>
        <begin position="35"/>
        <end position="347"/>
    </location>
</feature>
<keyword evidence="7 9" id="KW-0675">Receptor</keyword>
<organism evidence="11 12">
    <name type="scientific">Phlebotomus papatasi</name>
    <name type="common">Sandfly</name>
    <dbReference type="NCBI Taxonomy" id="29031"/>
    <lineage>
        <taxon>Eukaryota</taxon>
        <taxon>Metazoa</taxon>
        <taxon>Ecdysozoa</taxon>
        <taxon>Arthropoda</taxon>
        <taxon>Hexapoda</taxon>
        <taxon>Insecta</taxon>
        <taxon>Pterygota</taxon>
        <taxon>Neoptera</taxon>
        <taxon>Endopterygota</taxon>
        <taxon>Diptera</taxon>
        <taxon>Nematocera</taxon>
        <taxon>Psychodoidea</taxon>
        <taxon>Psychodidae</taxon>
        <taxon>Phlebotomus</taxon>
        <taxon>Phlebotomus</taxon>
    </lineage>
</organism>
<dbReference type="SUPFAM" id="SSF81321">
    <property type="entry name" value="Family A G protein-coupled receptor-like"/>
    <property type="match status" value="1"/>
</dbReference>
<dbReference type="Proteomes" id="UP000092462">
    <property type="component" value="Unassembled WGS sequence"/>
</dbReference>
<reference evidence="11" key="1">
    <citation type="submission" date="2022-08" db="UniProtKB">
        <authorList>
            <consortium name="EnsemblMetazoa"/>
        </authorList>
    </citation>
    <scope>IDENTIFICATION</scope>
    <source>
        <strain evidence="11">Israel</strain>
    </source>
</reference>
<evidence type="ECO:0000256" key="1">
    <source>
        <dbReference type="ARBA" id="ARBA00004141"/>
    </source>
</evidence>
<evidence type="ECO:0000256" key="9">
    <source>
        <dbReference type="RuleBase" id="RU000688"/>
    </source>
</evidence>
<keyword evidence="6" id="KW-0472">Membrane</keyword>
<keyword evidence="5 9" id="KW-0297">G-protein coupled receptor</keyword>
<name>A0A1B0CZF6_PHLPP</name>
<dbReference type="CDD" id="cd00637">
    <property type="entry name" value="7tm_classA_rhodopsin-like"/>
    <property type="match status" value="1"/>
</dbReference>
<dbReference type="GO" id="GO:0005886">
    <property type="term" value="C:plasma membrane"/>
    <property type="evidence" value="ECO:0007669"/>
    <property type="project" value="TreeGrafter"/>
</dbReference>
<evidence type="ECO:0000256" key="3">
    <source>
        <dbReference type="ARBA" id="ARBA00022692"/>
    </source>
</evidence>
<evidence type="ECO:0000313" key="12">
    <source>
        <dbReference type="Proteomes" id="UP000092462"/>
    </source>
</evidence>
<dbReference type="GO" id="GO:0008188">
    <property type="term" value="F:neuropeptide receptor activity"/>
    <property type="evidence" value="ECO:0007669"/>
    <property type="project" value="TreeGrafter"/>
</dbReference>
<dbReference type="Gene3D" id="1.20.1070.10">
    <property type="entry name" value="Rhodopsin 7-helix transmembrane proteins"/>
    <property type="match status" value="1"/>
</dbReference>
<dbReference type="PRINTS" id="PR00237">
    <property type="entry name" value="GPCRRHODOPSN"/>
</dbReference>
<keyword evidence="3 9" id="KW-0812">Transmembrane</keyword>
<sequence length="403" mass="45461">MQQIIVDKSLEILTVQQRSVLLGIVAPMLFIVILGNVMAIIVNIRRQLRLFFKSCLLSLSLSDLVTGIITSSAYISQFATYLTQVWYLGDILCSLNAFLSTTAILANSFTLVTIALDRYMAIFKTAKGTWGTSITFCCTYIILLWAVSAGIASPLISSYFMVDILIIVTGSHTNATNYEMMEGSLCVTEKEDTGYYYWLLFTIVFLPLLLLFLWLNGKLAQEIWNRRKPIKAPSGASLNPSTTENSIERKTTTYSVISGPENPQAVTQVAKESTVKSVANKSRKAQQLKMFKVVVAIIVVFFVCRLPTWIFLLIKLHNELYENYHWILHFSFGILSLFNCAINPILYTFFSDSVKWATSLQNVLKKFTSLFKRNKRESRVLNNQSHAASPVVLKSRNTTNIVK</sequence>
<evidence type="ECO:0000259" key="10">
    <source>
        <dbReference type="PROSITE" id="PS50262"/>
    </source>
</evidence>
<evidence type="ECO:0000256" key="6">
    <source>
        <dbReference type="ARBA" id="ARBA00023136"/>
    </source>
</evidence>
<dbReference type="Pfam" id="PF00001">
    <property type="entry name" value="7tm_1"/>
    <property type="match status" value="1"/>
</dbReference>
<dbReference type="VEuPathDB" id="VectorBase:PPAPM1_002203"/>
<evidence type="ECO:0000256" key="7">
    <source>
        <dbReference type="ARBA" id="ARBA00023170"/>
    </source>
</evidence>
<dbReference type="EMBL" id="AJVK01020737">
    <property type="status" value="NOT_ANNOTATED_CDS"/>
    <property type="molecule type" value="Genomic_DNA"/>
</dbReference>
<dbReference type="InterPro" id="IPR000276">
    <property type="entry name" value="GPCR_Rhodpsn"/>
</dbReference>
<comment type="subcellular location">
    <subcellularLocation>
        <location evidence="1">Membrane</location>
        <topology evidence="1">Multi-pass membrane protein</topology>
    </subcellularLocation>
</comment>
<dbReference type="InterPro" id="IPR017452">
    <property type="entry name" value="GPCR_Rhodpsn_7TM"/>
</dbReference>
<dbReference type="AlphaFoldDB" id="A0A1B0CZF6"/>
<accession>A0A1B0CZF6</accession>
<comment type="similarity">
    <text evidence="2 9">Belongs to the G-protein coupled receptor 1 family.</text>
</comment>
<dbReference type="EMBL" id="AJVK01020738">
    <property type="status" value="NOT_ANNOTATED_CDS"/>
    <property type="molecule type" value="Genomic_DNA"/>
</dbReference>
<protein>
    <recommendedName>
        <fullName evidence="10">G-protein coupled receptors family 1 profile domain-containing protein</fullName>
    </recommendedName>
</protein>
<dbReference type="PANTHER" id="PTHR24238">
    <property type="entry name" value="G-PROTEIN COUPLED RECEPTOR"/>
    <property type="match status" value="1"/>
</dbReference>
<dbReference type="EnsemblMetazoa" id="PPAI000478-RA">
    <property type="protein sequence ID" value="PPAI000478-PA"/>
    <property type="gene ID" value="PPAI000478"/>
</dbReference>
<keyword evidence="4" id="KW-1133">Transmembrane helix</keyword>